<accession>A0A1G9V2T0</accession>
<dbReference type="EMBL" id="FNHI01000011">
    <property type="protein sequence ID" value="SDM66175.1"/>
    <property type="molecule type" value="Genomic_DNA"/>
</dbReference>
<reference evidence="2" key="1">
    <citation type="submission" date="2016-10" db="EMBL/GenBank/DDBJ databases">
        <authorList>
            <person name="Varghese N."/>
            <person name="Submissions S."/>
        </authorList>
    </citation>
    <scope>NUCLEOTIDE SEQUENCE [LARGE SCALE GENOMIC DNA]</scope>
    <source>
        <strain evidence="2">CGMCC 4.7042</strain>
    </source>
</reference>
<dbReference type="Proteomes" id="UP000199063">
    <property type="component" value="Unassembled WGS sequence"/>
</dbReference>
<name>A0A1G9V2T0_9ACTN</name>
<proteinExistence type="predicted"/>
<gene>
    <name evidence="1" type="ORF">SAMN05444921_111178</name>
</gene>
<sequence length="125" mass="14053">MKILVIEPGSTAMAVAASEADNRSARELSSNLEANLRRLLTPPSGRLSGHLEVRTLTHVPHYTVIASDPSATQGKIIMRIATFQADHWQRPTFAVTRQHDSNWYEFFKTQFDKKWESATPYGSLP</sequence>
<protein>
    <submittedName>
        <fullName evidence="1">Uncharacterized protein</fullName>
    </submittedName>
</protein>
<evidence type="ECO:0000313" key="1">
    <source>
        <dbReference type="EMBL" id="SDM66175.1"/>
    </source>
</evidence>
<organism evidence="1 2">
    <name type="scientific">Streptomyces wuyuanensis</name>
    <dbReference type="NCBI Taxonomy" id="1196353"/>
    <lineage>
        <taxon>Bacteria</taxon>
        <taxon>Bacillati</taxon>
        <taxon>Actinomycetota</taxon>
        <taxon>Actinomycetes</taxon>
        <taxon>Kitasatosporales</taxon>
        <taxon>Streptomycetaceae</taxon>
        <taxon>Streptomyces</taxon>
    </lineage>
</organism>
<evidence type="ECO:0000313" key="2">
    <source>
        <dbReference type="Proteomes" id="UP000199063"/>
    </source>
</evidence>
<dbReference type="AlphaFoldDB" id="A0A1G9V2T0"/>
<keyword evidence="2" id="KW-1185">Reference proteome</keyword>